<keyword evidence="2" id="KW-1185">Reference proteome</keyword>
<evidence type="ECO:0000313" key="1">
    <source>
        <dbReference type="EMBL" id="CDF40911.1"/>
    </source>
</evidence>
<name>R7QTT0_CHOCR</name>
<accession>R7QTT0</accession>
<dbReference type="GeneID" id="17318920"/>
<protein>
    <submittedName>
        <fullName evidence="1">Uncharacterized protein</fullName>
    </submittedName>
</protein>
<dbReference type="Proteomes" id="UP000012073">
    <property type="component" value="Unassembled WGS sequence"/>
</dbReference>
<sequence>MESGQVTSKTHRALPKIAKSRQLSSGNWIYYLLIKPRFGGGGDSEMNPTAPVTRYIYSYSGSPQLGYKYVVEIHLAQRSKLLHASGKTLLV</sequence>
<gene>
    <name evidence="1" type="ORF">CHC_T00007469001</name>
</gene>
<proteinExistence type="predicted"/>
<reference evidence="2" key="1">
    <citation type="journal article" date="2013" name="Proc. Natl. Acad. Sci. U.S.A.">
        <title>Genome structure and metabolic features in the red seaweed Chondrus crispus shed light on evolution of the Archaeplastida.</title>
        <authorList>
            <person name="Collen J."/>
            <person name="Porcel B."/>
            <person name="Carre W."/>
            <person name="Ball S.G."/>
            <person name="Chaparro C."/>
            <person name="Tonon T."/>
            <person name="Barbeyron T."/>
            <person name="Michel G."/>
            <person name="Noel B."/>
            <person name="Valentin K."/>
            <person name="Elias M."/>
            <person name="Artiguenave F."/>
            <person name="Arun A."/>
            <person name="Aury J.M."/>
            <person name="Barbosa-Neto J.F."/>
            <person name="Bothwell J.H."/>
            <person name="Bouget F.Y."/>
            <person name="Brillet L."/>
            <person name="Cabello-Hurtado F."/>
            <person name="Capella-Gutierrez S."/>
            <person name="Charrier B."/>
            <person name="Cladiere L."/>
            <person name="Cock J.M."/>
            <person name="Coelho S.M."/>
            <person name="Colleoni C."/>
            <person name="Czjzek M."/>
            <person name="Da Silva C."/>
            <person name="Delage L."/>
            <person name="Denoeud F."/>
            <person name="Deschamps P."/>
            <person name="Dittami S.M."/>
            <person name="Gabaldon T."/>
            <person name="Gachon C.M."/>
            <person name="Groisillier A."/>
            <person name="Herve C."/>
            <person name="Jabbari K."/>
            <person name="Katinka M."/>
            <person name="Kloareg B."/>
            <person name="Kowalczyk N."/>
            <person name="Labadie K."/>
            <person name="Leblanc C."/>
            <person name="Lopez P.J."/>
            <person name="McLachlan D.H."/>
            <person name="Meslet-Cladiere L."/>
            <person name="Moustafa A."/>
            <person name="Nehr Z."/>
            <person name="Nyvall Collen P."/>
            <person name="Panaud O."/>
            <person name="Partensky F."/>
            <person name="Poulain J."/>
            <person name="Rensing S.A."/>
            <person name="Rousvoal S."/>
            <person name="Samson G."/>
            <person name="Symeonidi A."/>
            <person name="Weissenbach J."/>
            <person name="Zambounis A."/>
            <person name="Wincker P."/>
            <person name="Boyen C."/>
        </authorList>
    </citation>
    <scope>NUCLEOTIDE SEQUENCE [LARGE SCALE GENOMIC DNA]</scope>
    <source>
        <strain evidence="2">cv. Stackhouse</strain>
    </source>
</reference>
<dbReference type="Gramene" id="CDF40911">
    <property type="protein sequence ID" value="CDF40911"/>
    <property type="gene ID" value="CHC_T00007469001"/>
</dbReference>
<evidence type="ECO:0000313" key="2">
    <source>
        <dbReference type="Proteomes" id="UP000012073"/>
    </source>
</evidence>
<dbReference type="EMBL" id="HG002267">
    <property type="protein sequence ID" value="CDF40911.1"/>
    <property type="molecule type" value="Genomic_DNA"/>
</dbReference>
<dbReference type="RefSeq" id="XP_005711205.1">
    <property type="nucleotide sequence ID" value="XM_005711148.1"/>
</dbReference>
<organism evidence="1 2">
    <name type="scientific">Chondrus crispus</name>
    <name type="common">Carrageen Irish moss</name>
    <name type="synonym">Polymorpha crispa</name>
    <dbReference type="NCBI Taxonomy" id="2769"/>
    <lineage>
        <taxon>Eukaryota</taxon>
        <taxon>Rhodophyta</taxon>
        <taxon>Florideophyceae</taxon>
        <taxon>Rhodymeniophycidae</taxon>
        <taxon>Gigartinales</taxon>
        <taxon>Gigartinaceae</taxon>
        <taxon>Chondrus</taxon>
    </lineage>
</organism>
<dbReference type="KEGG" id="ccp:CHC_T00007469001"/>
<dbReference type="AlphaFoldDB" id="R7QTT0"/>